<reference evidence="2" key="1">
    <citation type="submission" date="2022-11" db="UniProtKB">
        <authorList>
            <consortium name="WormBaseParasite"/>
        </authorList>
    </citation>
    <scope>IDENTIFICATION</scope>
</reference>
<name>A0AC34FKH7_9BILA</name>
<evidence type="ECO:0000313" key="2">
    <source>
        <dbReference type="WBParaSite" id="ES5_v2.g17774.t1"/>
    </source>
</evidence>
<dbReference type="Proteomes" id="UP000887579">
    <property type="component" value="Unplaced"/>
</dbReference>
<protein>
    <submittedName>
        <fullName evidence="2">BTB domain-containing protein</fullName>
    </submittedName>
</protein>
<evidence type="ECO:0000313" key="1">
    <source>
        <dbReference type="Proteomes" id="UP000887579"/>
    </source>
</evidence>
<accession>A0AC34FKH7</accession>
<organism evidence="1 2">
    <name type="scientific">Panagrolaimus sp. ES5</name>
    <dbReference type="NCBI Taxonomy" id="591445"/>
    <lineage>
        <taxon>Eukaryota</taxon>
        <taxon>Metazoa</taxon>
        <taxon>Ecdysozoa</taxon>
        <taxon>Nematoda</taxon>
        <taxon>Chromadorea</taxon>
        <taxon>Rhabditida</taxon>
        <taxon>Tylenchina</taxon>
        <taxon>Panagrolaimomorpha</taxon>
        <taxon>Panagrolaimoidea</taxon>
        <taxon>Panagrolaimidae</taxon>
        <taxon>Panagrolaimus</taxon>
    </lineage>
</organism>
<dbReference type="WBParaSite" id="ES5_v2.g17774.t1">
    <property type="protein sequence ID" value="ES5_v2.g17774.t1"/>
    <property type="gene ID" value="ES5_v2.g17774"/>
</dbReference>
<proteinExistence type="predicted"/>
<sequence length="226" mass="25947">MATKRKYSNVNSFPILINWSINVDKLREKEFQFIATPYFNIEQIFGLQYCLKLEQKCNSNKLGINLCLTKPLHKDFLVNANVCCKTAGYVEKWTHTFGLNGYGSTLCTFTELFDPEKKFIVNNQLIISFKATLTVSNTDPIVPKLAKHESLGWKLWENEDDKDATIVVNGMEIKVHKCVLKRCSSKFQKLLHNKSESETLNESSKLVVNGHSYNTVKEAIMFCYDI</sequence>